<sequence>MNKIFFKKKIGSTLRNTLPKATSTCMVLAAVLGVLATRTAHATFATGKQQLFIRLQALNIFKNLSLNPGGVQN</sequence>
<dbReference type="AlphaFoldDB" id="A0A7R9GX78"/>
<proteinExistence type="predicted"/>
<protein>
    <submittedName>
        <fullName evidence="1">Uncharacterized protein</fullName>
    </submittedName>
</protein>
<organism evidence="1">
    <name type="scientific">Timema poppense</name>
    <name type="common">Walking stick</name>
    <dbReference type="NCBI Taxonomy" id="170557"/>
    <lineage>
        <taxon>Eukaryota</taxon>
        <taxon>Metazoa</taxon>
        <taxon>Ecdysozoa</taxon>
        <taxon>Arthropoda</taxon>
        <taxon>Hexapoda</taxon>
        <taxon>Insecta</taxon>
        <taxon>Pterygota</taxon>
        <taxon>Neoptera</taxon>
        <taxon>Polyneoptera</taxon>
        <taxon>Phasmatodea</taxon>
        <taxon>Timematodea</taxon>
        <taxon>Timematoidea</taxon>
        <taxon>Timematidae</taxon>
        <taxon>Timema</taxon>
    </lineage>
</organism>
<dbReference type="EMBL" id="OD000972">
    <property type="protein sequence ID" value="CAD7400076.1"/>
    <property type="molecule type" value="Genomic_DNA"/>
</dbReference>
<reference evidence="1" key="1">
    <citation type="submission" date="2020-11" db="EMBL/GenBank/DDBJ databases">
        <authorList>
            <person name="Tran Van P."/>
        </authorList>
    </citation>
    <scope>NUCLEOTIDE SEQUENCE</scope>
</reference>
<evidence type="ECO:0000313" key="1">
    <source>
        <dbReference type="EMBL" id="CAD7400076.1"/>
    </source>
</evidence>
<accession>A0A7R9GX78</accession>
<name>A0A7R9GX78_TIMPO</name>
<gene>
    <name evidence="1" type="ORF">TPSB3V08_LOCUS2455</name>
</gene>